<feature type="transmembrane region" description="Helical" evidence="6">
    <location>
        <begin position="231"/>
        <end position="248"/>
    </location>
</feature>
<comment type="subcellular location">
    <subcellularLocation>
        <location evidence="1">Cell membrane</location>
        <topology evidence="1">Multi-pass membrane protein</topology>
    </subcellularLocation>
</comment>
<dbReference type="Proteomes" id="UP001232750">
    <property type="component" value="Unassembled WGS sequence"/>
</dbReference>
<keyword evidence="4 6" id="KW-1133">Transmembrane helix</keyword>
<keyword evidence="5 6" id="KW-0472">Membrane</keyword>
<name>A0ABT7DLC9_9ACTN</name>
<dbReference type="PROSITE" id="PS50850">
    <property type="entry name" value="MFS"/>
    <property type="match status" value="1"/>
</dbReference>
<accession>A0ABT7DLC9</accession>
<reference evidence="8 9" key="1">
    <citation type="submission" date="2023-05" db="EMBL/GenBank/DDBJ databases">
        <title>Gordonibacter KGMB12511T sp. nov., isolated from faeces of healthy Korean.</title>
        <authorList>
            <person name="Kim H.S."/>
            <person name="Kim J.-S."/>
            <person name="Suh M.K."/>
            <person name="Eom M.K."/>
            <person name="Do H.E."/>
            <person name="Lee J.-S."/>
        </authorList>
    </citation>
    <scope>NUCLEOTIDE SEQUENCE [LARGE SCALE GENOMIC DNA]</scope>
    <source>
        <strain evidence="8 9">KGMB12511</strain>
    </source>
</reference>
<keyword evidence="3 6" id="KW-0812">Transmembrane</keyword>
<dbReference type="InterPro" id="IPR036259">
    <property type="entry name" value="MFS_trans_sf"/>
</dbReference>
<feature type="transmembrane region" description="Helical" evidence="6">
    <location>
        <begin position="106"/>
        <end position="124"/>
    </location>
</feature>
<evidence type="ECO:0000256" key="1">
    <source>
        <dbReference type="ARBA" id="ARBA00004651"/>
    </source>
</evidence>
<feature type="transmembrane region" description="Helical" evidence="6">
    <location>
        <begin position="297"/>
        <end position="316"/>
    </location>
</feature>
<comment type="caution">
    <text evidence="8">The sequence shown here is derived from an EMBL/GenBank/DDBJ whole genome shotgun (WGS) entry which is preliminary data.</text>
</comment>
<feature type="transmembrane region" description="Helical" evidence="6">
    <location>
        <begin position="387"/>
        <end position="412"/>
    </location>
</feature>
<dbReference type="Pfam" id="PF07690">
    <property type="entry name" value="MFS_1"/>
    <property type="match status" value="1"/>
</dbReference>
<feature type="transmembrane region" description="Helical" evidence="6">
    <location>
        <begin position="268"/>
        <end position="290"/>
    </location>
</feature>
<feature type="transmembrane region" description="Helical" evidence="6">
    <location>
        <begin position="136"/>
        <end position="158"/>
    </location>
</feature>
<evidence type="ECO:0000313" key="9">
    <source>
        <dbReference type="Proteomes" id="UP001232750"/>
    </source>
</evidence>
<evidence type="ECO:0000259" key="7">
    <source>
        <dbReference type="PROSITE" id="PS50850"/>
    </source>
</evidence>
<protein>
    <submittedName>
        <fullName evidence="8">MFS transporter</fullName>
    </submittedName>
</protein>
<dbReference type="InterPro" id="IPR020846">
    <property type="entry name" value="MFS_dom"/>
</dbReference>
<evidence type="ECO:0000256" key="3">
    <source>
        <dbReference type="ARBA" id="ARBA00022692"/>
    </source>
</evidence>
<dbReference type="RefSeq" id="WP_283831690.1">
    <property type="nucleotide sequence ID" value="NZ_JASJEU010000012.1"/>
</dbReference>
<dbReference type="Gene3D" id="1.20.1250.20">
    <property type="entry name" value="MFS general substrate transporter like domains"/>
    <property type="match status" value="1"/>
</dbReference>
<dbReference type="PANTHER" id="PTHR43124:SF3">
    <property type="entry name" value="CHLORAMPHENICOL EFFLUX PUMP RV0191"/>
    <property type="match status" value="1"/>
</dbReference>
<gene>
    <name evidence="8" type="ORF">QNJ86_05965</name>
</gene>
<feature type="transmembrane region" description="Helical" evidence="6">
    <location>
        <begin position="49"/>
        <end position="69"/>
    </location>
</feature>
<feature type="transmembrane region" description="Helical" evidence="6">
    <location>
        <begin position="76"/>
        <end position="94"/>
    </location>
</feature>
<feature type="transmembrane region" description="Helical" evidence="6">
    <location>
        <begin position="164"/>
        <end position="183"/>
    </location>
</feature>
<evidence type="ECO:0000256" key="5">
    <source>
        <dbReference type="ARBA" id="ARBA00023136"/>
    </source>
</evidence>
<keyword evidence="2" id="KW-1003">Cell membrane</keyword>
<feature type="transmembrane region" description="Helical" evidence="6">
    <location>
        <begin position="7"/>
        <end position="29"/>
    </location>
</feature>
<proteinExistence type="predicted"/>
<sequence>MSGKRITFFNVVAILSVSFMYMAVGSLLAPALNAIAESFPDSPFTTVQLVMTSSYLTIALFSLVSGALASKFSRKAIAEVGLLIYGVSALVGANLGDLTLLIVDRFIMGAGCGLLLPQATAIIVDLFDGQKRERMLGFSTGVANFGALLGSLVGGYFAAIDWSLNFYGFAITLVIFIIVLFGVPKMPVGKGGSIGENVADDGAAAAGESLGAASAESVTASTPRSSKGMPSFLIVLAIAMFFVQVYGLTTPTNMAKYYLTVLHGPAELLGVTMAAMTFFAFVAGFVLVYVRKLFRSYTPVVACLLTGCGFVLLSQATSWEMALASNVLIGFANGVLMPCIFVKNAELVSPAQRNMSTAVITCGMYLGEFVCPYLQQFGNFVMGDSSQAAMFLFFGIAAFAITVLVLGCIVFFNRRKATRA</sequence>
<organism evidence="8 9">
    <name type="scientific">Gordonibacter faecis</name>
    <dbReference type="NCBI Taxonomy" id="3047475"/>
    <lineage>
        <taxon>Bacteria</taxon>
        <taxon>Bacillati</taxon>
        <taxon>Actinomycetota</taxon>
        <taxon>Coriobacteriia</taxon>
        <taxon>Eggerthellales</taxon>
        <taxon>Eggerthellaceae</taxon>
        <taxon>Gordonibacter</taxon>
    </lineage>
</organism>
<dbReference type="SUPFAM" id="SSF103473">
    <property type="entry name" value="MFS general substrate transporter"/>
    <property type="match status" value="1"/>
</dbReference>
<dbReference type="InterPro" id="IPR050189">
    <property type="entry name" value="MFS_Efflux_Transporters"/>
</dbReference>
<feature type="domain" description="Major facilitator superfamily (MFS) profile" evidence="7">
    <location>
        <begin position="10"/>
        <end position="415"/>
    </location>
</feature>
<dbReference type="EMBL" id="JASJEU010000012">
    <property type="protein sequence ID" value="MDJ1650338.1"/>
    <property type="molecule type" value="Genomic_DNA"/>
</dbReference>
<evidence type="ECO:0000256" key="2">
    <source>
        <dbReference type="ARBA" id="ARBA00022475"/>
    </source>
</evidence>
<evidence type="ECO:0000256" key="4">
    <source>
        <dbReference type="ARBA" id="ARBA00022989"/>
    </source>
</evidence>
<evidence type="ECO:0000313" key="8">
    <source>
        <dbReference type="EMBL" id="MDJ1650338.1"/>
    </source>
</evidence>
<feature type="transmembrane region" description="Helical" evidence="6">
    <location>
        <begin position="354"/>
        <end position="375"/>
    </location>
</feature>
<dbReference type="InterPro" id="IPR011701">
    <property type="entry name" value="MFS"/>
</dbReference>
<keyword evidence="9" id="KW-1185">Reference proteome</keyword>
<feature type="transmembrane region" description="Helical" evidence="6">
    <location>
        <begin position="322"/>
        <end position="342"/>
    </location>
</feature>
<dbReference type="PANTHER" id="PTHR43124">
    <property type="entry name" value="PURINE EFFLUX PUMP PBUE"/>
    <property type="match status" value="1"/>
</dbReference>
<evidence type="ECO:0000256" key="6">
    <source>
        <dbReference type="SAM" id="Phobius"/>
    </source>
</evidence>